<proteinExistence type="inferred from homology"/>
<dbReference type="Proteomes" id="UP001556367">
    <property type="component" value="Unassembled WGS sequence"/>
</dbReference>
<sequence length="723" mass="78350">MADQIHILRTLLQIQLASDSSAVEHLPYTLSHLSKNAFDPSPHLSKWISRVTSLMRSNESGARWAGFCLAYQTSIYSKELMIEYAQGWIGIALPAIAKNDALPTTKAAIRLMQVILTAASDVPEFQRQLATPNATKYSTLLIDLADKSPSLELKILSINSLTSVINQYPTLHRQSYPSLSTLSLKFLNGSSPAPVNAQLLQAATGLYCVLHHTGGKVGAANLWKNSVDETLNFAWGSLSALRTSFSEGNYGHSSSRDSKNPVFSVPRNVDALRCATTILEKLLSTPTQRPVPLSIGPLAQLALAMLRCSMDDPAKENFDSATQVMERSVVPDIWSLGCSLTSTLAQCAGYHLCPHVSRILSTATYQLEQRLTAPQRISFLVMVKEVLANSFLMHSDIAVTRLVKSLLPSLSAILAMQASGTVLSSAPAKSRKGKKRAREYEGDELLRSSKGLIFPVPEEGEVALIALDVLQLLERNPHIAQPARSLASRIFLAVALALPQIPPALLCPDLALHHKISSRIQSLCAGLSSNLSNTMSKSLPMVVQMGSDSHEWDVLLHPRLPPLLQAVPYLEDLSLFRVEESQEETDVREALNISTGNVAAPPEDASAHPTSMQLDIREDKNDARPVVISLSVDRSQKGPVTHPTQSQEAPHPPSQPLTTPSTHPTSLPAHQISQSISAVAPVVNAPTAGPSTSTVVPITVSYHQEAEDEDEEMPSIDMDSDSD</sequence>
<keyword evidence="4" id="KW-0539">Nucleus</keyword>
<name>A0ABR3J1I5_9AGAR</name>
<comment type="caution">
    <text evidence="7">The sequence shown here is derived from an EMBL/GenBank/DDBJ whole genome shotgun (WGS) entry which is preliminary data.</text>
</comment>
<dbReference type="SUPFAM" id="SSF48371">
    <property type="entry name" value="ARM repeat"/>
    <property type="match status" value="1"/>
</dbReference>
<evidence type="ECO:0000256" key="4">
    <source>
        <dbReference type="ARBA" id="ARBA00023242"/>
    </source>
</evidence>
<organism evidence="7 8">
    <name type="scientific">Hohenbuehelia grisea</name>
    <dbReference type="NCBI Taxonomy" id="104357"/>
    <lineage>
        <taxon>Eukaryota</taxon>
        <taxon>Fungi</taxon>
        <taxon>Dikarya</taxon>
        <taxon>Basidiomycota</taxon>
        <taxon>Agaricomycotina</taxon>
        <taxon>Agaricomycetes</taxon>
        <taxon>Agaricomycetidae</taxon>
        <taxon>Agaricales</taxon>
        <taxon>Pleurotineae</taxon>
        <taxon>Pleurotaceae</taxon>
        <taxon>Hohenbuehelia</taxon>
    </lineage>
</organism>
<feature type="compositionally biased region" description="Low complexity" evidence="5">
    <location>
        <begin position="656"/>
        <end position="668"/>
    </location>
</feature>
<dbReference type="EMBL" id="JASNQZ010000012">
    <property type="protein sequence ID" value="KAL0949320.1"/>
    <property type="molecule type" value="Genomic_DNA"/>
</dbReference>
<evidence type="ECO:0000256" key="1">
    <source>
        <dbReference type="ARBA" id="ARBA00004123"/>
    </source>
</evidence>
<evidence type="ECO:0000256" key="3">
    <source>
        <dbReference type="ARBA" id="ARBA00021502"/>
    </source>
</evidence>
<reference evidence="8" key="1">
    <citation type="submission" date="2024-06" db="EMBL/GenBank/DDBJ databases">
        <title>Multi-omics analyses provide insights into the biosynthesis of the anticancer antibiotic pleurotin in Hohenbuehelia grisea.</title>
        <authorList>
            <person name="Weaver J.A."/>
            <person name="Alberti F."/>
        </authorList>
    </citation>
    <scope>NUCLEOTIDE SEQUENCE [LARGE SCALE GENOMIC DNA]</scope>
    <source>
        <strain evidence="8">T-177</strain>
    </source>
</reference>
<feature type="region of interest" description="Disordered" evidence="5">
    <location>
        <begin position="587"/>
        <end position="669"/>
    </location>
</feature>
<dbReference type="InterPro" id="IPR012583">
    <property type="entry name" value="RIX1_N"/>
</dbReference>
<evidence type="ECO:0000313" key="8">
    <source>
        <dbReference type="Proteomes" id="UP001556367"/>
    </source>
</evidence>
<comment type="similarity">
    <text evidence="2">Belongs to the RIX1/PELP1 family.</text>
</comment>
<keyword evidence="8" id="KW-1185">Reference proteome</keyword>
<evidence type="ECO:0000313" key="7">
    <source>
        <dbReference type="EMBL" id="KAL0949320.1"/>
    </source>
</evidence>
<dbReference type="InterPro" id="IPR016024">
    <property type="entry name" value="ARM-type_fold"/>
</dbReference>
<feature type="compositionally biased region" description="Acidic residues" evidence="5">
    <location>
        <begin position="706"/>
        <end position="723"/>
    </location>
</feature>
<feature type="region of interest" description="Disordered" evidence="5">
    <location>
        <begin position="684"/>
        <end position="723"/>
    </location>
</feature>
<evidence type="ECO:0000256" key="5">
    <source>
        <dbReference type="SAM" id="MobiDB-lite"/>
    </source>
</evidence>
<dbReference type="Pfam" id="PF08167">
    <property type="entry name" value="RIX1"/>
    <property type="match status" value="1"/>
</dbReference>
<evidence type="ECO:0000256" key="2">
    <source>
        <dbReference type="ARBA" id="ARBA00010511"/>
    </source>
</evidence>
<dbReference type="PANTHER" id="PTHR34105:SF1">
    <property type="entry name" value="PROLINE-, GLUTAMIC ACID- AND LEUCINE-RICH PROTEIN 1"/>
    <property type="match status" value="1"/>
</dbReference>
<protein>
    <recommendedName>
        <fullName evidence="3">Pre-rRNA-processing protein RIX1</fullName>
    </recommendedName>
</protein>
<gene>
    <name evidence="7" type="ORF">HGRIS_009395</name>
</gene>
<accession>A0ABR3J1I5</accession>
<evidence type="ECO:0000259" key="6">
    <source>
        <dbReference type="Pfam" id="PF08167"/>
    </source>
</evidence>
<comment type="subcellular location">
    <subcellularLocation>
        <location evidence="1">Nucleus</location>
    </subcellularLocation>
</comment>
<feature type="domain" description="Pre-rRNA-processing protein RIX1 N-terminal" evidence="6">
    <location>
        <begin position="11"/>
        <end position="192"/>
    </location>
</feature>
<dbReference type="PANTHER" id="PTHR34105">
    <property type="entry name" value="PROLINE-, GLUTAMIC ACID- AND LEUCINE-RICH PROTEIN 1"/>
    <property type="match status" value="1"/>
</dbReference>